<dbReference type="Pfam" id="PF12790">
    <property type="entry name" value="T6SS-SciN"/>
    <property type="match status" value="1"/>
</dbReference>
<accession>A0A2P4EUK1</accession>
<keyword evidence="1" id="KW-0732">Signal</keyword>
<dbReference type="InterPro" id="IPR038706">
    <property type="entry name" value="Type_VI_SciN-like_sf"/>
</dbReference>
<evidence type="ECO:0000313" key="2">
    <source>
        <dbReference type="EMBL" id="POB03160.1"/>
    </source>
</evidence>
<dbReference type="Gene3D" id="2.60.40.4150">
    <property type="entry name" value="Type VI secretion system, lipoprotein SciN"/>
    <property type="match status" value="1"/>
</dbReference>
<dbReference type="PANTHER" id="PTHR37625:SF4">
    <property type="entry name" value="OUTER MEMBRANE LIPOPROTEIN"/>
    <property type="match status" value="1"/>
</dbReference>
<proteinExistence type="predicted"/>
<dbReference type="NCBIfam" id="TIGR03352">
    <property type="entry name" value="VI_chp_3"/>
    <property type="match status" value="1"/>
</dbReference>
<feature type="chain" id="PRO_5015112772" evidence="1">
    <location>
        <begin position="19"/>
        <end position="158"/>
    </location>
</feature>
<sequence>MPCFRYLLLILACSVLNACSVLSPYSDLTKLELHINASEQLNPNLHGRPSPLVLQLVELSHPTAFEQADYFALQHRAPQLLAADLLAMEELELRPGEQRMLKLALQPQTRYLGLVASYRDLNSSRWRITLDVQQRERNAAQIQLNAYGFGQANSDGAP</sequence>
<dbReference type="OrthoDB" id="5471061at2"/>
<protein>
    <submittedName>
        <fullName evidence="2">Type VI secretion system lipoprotein TssJ</fullName>
    </submittedName>
</protein>
<feature type="signal peptide" evidence="1">
    <location>
        <begin position="1"/>
        <end position="18"/>
    </location>
</feature>
<comment type="caution">
    <text evidence="2">The sequence shown here is derived from an EMBL/GenBank/DDBJ whole genome shotgun (WGS) entry which is preliminary data.</text>
</comment>
<keyword evidence="3" id="KW-1185">Reference proteome</keyword>
<organism evidence="2 3">
    <name type="scientific">Halopseudomonas oceani</name>
    <dbReference type="NCBI Taxonomy" id="1708783"/>
    <lineage>
        <taxon>Bacteria</taxon>
        <taxon>Pseudomonadati</taxon>
        <taxon>Pseudomonadota</taxon>
        <taxon>Gammaproteobacteria</taxon>
        <taxon>Pseudomonadales</taxon>
        <taxon>Pseudomonadaceae</taxon>
        <taxon>Halopseudomonas</taxon>
    </lineage>
</organism>
<dbReference type="AlphaFoldDB" id="A0A2P4EUK1"/>
<keyword evidence="2" id="KW-0449">Lipoprotein</keyword>
<dbReference type="RefSeq" id="WP_104738479.1">
    <property type="nucleotide sequence ID" value="NZ_BMHR01000009.1"/>
</dbReference>
<evidence type="ECO:0000313" key="3">
    <source>
        <dbReference type="Proteomes" id="UP000243451"/>
    </source>
</evidence>
<dbReference type="Proteomes" id="UP000243451">
    <property type="component" value="Unassembled WGS sequence"/>
</dbReference>
<gene>
    <name evidence="2" type="ORF">C1949_10720</name>
</gene>
<dbReference type="EMBL" id="PPSK01000009">
    <property type="protein sequence ID" value="POB03160.1"/>
    <property type="molecule type" value="Genomic_DNA"/>
</dbReference>
<name>A0A2P4EUK1_9GAMM</name>
<dbReference type="InterPro" id="IPR017734">
    <property type="entry name" value="T6SS_SciN"/>
</dbReference>
<dbReference type="PANTHER" id="PTHR37625">
    <property type="entry name" value="OUTER MEMBRANE LIPOPROTEIN-RELATED"/>
    <property type="match status" value="1"/>
</dbReference>
<evidence type="ECO:0000256" key="1">
    <source>
        <dbReference type="SAM" id="SignalP"/>
    </source>
</evidence>
<reference evidence="2 3" key="1">
    <citation type="submission" date="2018-01" db="EMBL/GenBank/DDBJ databases">
        <title>Draft genome of the type strain Pseudomonas oceani DSM 100277 isolated from the deep water in Okinawa trough, northwestern Pacific Ocean.</title>
        <authorList>
            <person name="Gomila M."/>
            <person name="Mulet M."/>
            <person name="Garcia-Valdes E."/>
            <person name="Lalucat J."/>
        </authorList>
    </citation>
    <scope>NUCLEOTIDE SEQUENCE [LARGE SCALE GENOMIC DNA]</scope>
    <source>
        <strain evidence="2 3">DSM 100277</strain>
    </source>
</reference>